<dbReference type="AlphaFoldDB" id="A0AAV6NRC6"/>
<sequence length="230" mass="25785">MKRTNFLSFLHLFSFPITIAIMGSEVEVVADIAFPNQIVKNKPLSLLGHGIIDLEIHFLQIKFTAIGVYLEPAIVEHLKQWKGKAAEDLLKDDDFFEAIVSAPVEKAIRVVVIKEIKGAQYGLQLENAVRDRLAANDKYEEEEEAQLEKVVEFFRSKYLSSHSVISFHFPSAPTIAEIEFSSNEKEGSKMKVENGNVVEMIKKWYLGGTRGASQTTISSLAKNLAIELSK</sequence>
<proteinExistence type="predicted"/>
<evidence type="ECO:0000313" key="4">
    <source>
        <dbReference type="Proteomes" id="UP000685013"/>
    </source>
</evidence>
<keyword evidence="1" id="KW-0732">Signal</keyword>
<dbReference type="Pfam" id="PF02431">
    <property type="entry name" value="Chalcone"/>
    <property type="match status" value="1"/>
</dbReference>
<evidence type="ECO:0000259" key="2">
    <source>
        <dbReference type="Pfam" id="PF02431"/>
    </source>
</evidence>
<dbReference type="Proteomes" id="UP000685013">
    <property type="component" value="Chromosome 4"/>
</dbReference>
<protein>
    <submittedName>
        <fullName evidence="3">Chalcone--flavonone isomerase 3</fullName>
    </submittedName>
</protein>
<evidence type="ECO:0000256" key="1">
    <source>
        <dbReference type="SAM" id="SignalP"/>
    </source>
</evidence>
<organism evidence="3 4">
    <name type="scientific">Cucurbita argyrosperma subsp. sororia</name>
    <dbReference type="NCBI Taxonomy" id="37648"/>
    <lineage>
        <taxon>Eukaryota</taxon>
        <taxon>Viridiplantae</taxon>
        <taxon>Streptophyta</taxon>
        <taxon>Embryophyta</taxon>
        <taxon>Tracheophyta</taxon>
        <taxon>Spermatophyta</taxon>
        <taxon>Magnoliopsida</taxon>
        <taxon>eudicotyledons</taxon>
        <taxon>Gunneridae</taxon>
        <taxon>Pentapetalae</taxon>
        <taxon>rosids</taxon>
        <taxon>fabids</taxon>
        <taxon>Cucurbitales</taxon>
        <taxon>Cucurbitaceae</taxon>
        <taxon>Cucurbiteae</taxon>
        <taxon>Cucurbita</taxon>
    </lineage>
</organism>
<feature type="non-terminal residue" evidence="3">
    <location>
        <position position="1"/>
    </location>
</feature>
<accession>A0AAV6NRC6</accession>
<gene>
    <name evidence="3" type="primary">CHI3</name>
    <name evidence="3" type="ORF">SDJN03_06110</name>
</gene>
<dbReference type="PANTHER" id="PTHR47588">
    <property type="entry name" value="CHALCONE--FLAVONONE ISOMERASE 3-RELATED"/>
    <property type="match status" value="1"/>
</dbReference>
<dbReference type="GO" id="GO:0016853">
    <property type="term" value="F:isomerase activity"/>
    <property type="evidence" value="ECO:0007669"/>
    <property type="project" value="UniProtKB-KW"/>
</dbReference>
<feature type="chain" id="PRO_5043820709" evidence="1">
    <location>
        <begin position="21"/>
        <end position="230"/>
    </location>
</feature>
<evidence type="ECO:0000313" key="3">
    <source>
        <dbReference type="EMBL" id="KAG6600877.1"/>
    </source>
</evidence>
<keyword evidence="3" id="KW-0413">Isomerase</keyword>
<dbReference type="InterPro" id="IPR044191">
    <property type="entry name" value="CHI3-like"/>
</dbReference>
<dbReference type="PANTHER" id="PTHR47588:SF1">
    <property type="entry name" value="CHALCONE--FLAVANONE ISOMERASE 3-RELATED"/>
    <property type="match status" value="1"/>
</dbReference>
<reference evidence="3 4" key="1">
    <citation type="journal article" date="2021" name="Hortic Res">
        <title>The domestication of Cucurbita argyrosperma as revealed by the genome of its wild relative.</title>
        <authorList>
            <person name="Barrera-Redondo J."/>
            <person name="Sanchez-de la Vega G."/>
            <person name="Aguirre-Liguori J.A."/>
            <person name="Castellanos-Morales G."/>
            <person name="Gutierrez-Guerrero Y.T."/>
            <person name="Aguirre-Dugua X."/>
            <person name="Aguirre-Planter E."/>
            <person name="Tenaillon M.I."/>
            <person name="Lira-Saade R."/>
            <person name="Eguiarte L.E."/>
        </authorList>
    </citation>
    <scope>NUCLEOTIDE SEQUENCE [LARGE SCALE GENOMIC DNA]</scope>
    <source>
        <strain evidence="3">JBR-2021</strain>
    </source>
</reference>
<keyword evidence="4" id="KW-1185">Reference proteome</keyword>
<dbReference type="EMBL" id="JAGKQH010000004">
    <property type="protein sequence ID" value="KAG6600877.1"/>
    <property type="molecule type" value="Genomic_DNA"/>
</dbReference>
<name>A0AAV6NRC6_9ROSI</name>
<dbReference type="InterPro" id="IPR016087">
    <property type="entry name" value="Chalcone_isomerase"/>
</dbReference>
<feature type="signal peptide" evidence="1">
    <location>
        <begin position="1"/>
        <end position="20"/>
    </location>
</feature>
<comment type="caution">
    <text evidence="3">The sequence shown here is derived from an EMBL/GenBank/DDBJ whole genome shotgun (WGS) entry which is preliminary data.</text>
</comment>
<feature type="domain" description="Chalcone isomerase" evidence="2">
    <location>
        <begin position="39"/>
        <end position="224"/>
    </location>
</feature>